<dbReference type="AlphaFoldDB" id="A0A8W8LGZ3"/>
<reference evidence="9" key="1">
    <citation type="submission" date="2022-08" db="UniProtKB">
        <authorList>
            <consortium name="EnsemblMetazoa"/>
        </authorList>
    </citation>
    <scope>IDENTIFICATION</scope>
    <source>
        <strain evidence="9">05x7-T-G4-1.051#20</strain>
    </source>
</reference>
<feature type="transmembrane region" description="Helical" evidence="7">
    <location>
        <begin position="497"/>
        <end position="518"/>
    </location>
</feature>
<dbReference type="SUPFAM" id="SSF49265">
    <property type="entry name" value="Fibronectin type III"/>
    <property type="match status" value="1"/>
</dbReference>
<organism evidence="9 10">
    <name type="scientific">Magallana gigas</name>
    <name type="common">Pacific oyster</name>
    <name type="synonym">Crassostrea gigas</name>
    <dbReference type="NCBI Taxonomy" id="29159"/>
    <lineage>
        <taxon>Eukaryota</taxon>
        <taxon>Metazoa</taxon>
        <taxon>Spiralia</taxon>
        <taxon>Lophotrochozoa</taxon>
        <taxon>Mollusca</taxon>
        <taxon>Bivalvia</taxon>
        <taxon>Autobranchia</taxon>
        <taxon>Pteriomorphia</taxon>
        <taxon>Ostreida</taxon>
        <taxon>Ostreoidea</taxon>
        <taxon>Ostreidae</taxon>
        <taxon>Magallana</taxon>
    </lineage>
</organism>
<evidence type="ECO:0000256" key="6">
    <source>
        <dbReference type="ARBA" id="ARBA00023319"/>
    </source>
</evidence>
<dbReference type="PANTHER" id="PTHR11640">
    <property type="entry name" value="NEPHRIN"/>
    <property type="match status" value="1"/>
</dbReference>
<keyword evidence="4" id="KW-1015">Disulfide bond</keyword>
<comment type="subcellular location">
    <subcellularLocation>
        <location evidence="1">Membrane</location>
        <topology evidence="1">Single-pass type I membrane protein</topology>
    </subcellularLocation>
</comment>
<evidence type="ECO:0000259" key="8">
    <source>
        <dbReference type="PROSITE" id="PS50835"/>
    </source>
</evidence>
<evidence type="ECO:0000256" key="3">
    <source>
        <dbReference type="ARBA" id="ARBA00023136"/>
    </source>
</evidence>
<accession>A0A8W8LGZ3</accession>
<dbReference type="SMART" id="SM00409">
    <property type="entry name" value="IG"/>
    <property type="match status" value="3"/>
</dbReference>
<dbReference type="InterPro" id="IPR003598">
    <property type="entry name" value="Ig_sub2"/>
</dbReference>
<proteinExistence type="predicted"/>
<dbReference type="InterPro" id="IPR013098">
    <property type="entry name" value="Ig_I-set"/>
</dbReference>
<dbReference type="InterPro" id="IPR007110">
    <property type="entry name" value="Ig-like_dom"/>
</dbReference>
<evidence type="ECO:0000256" key="7">
    <source>
        <dbReference type="SAM" id="Phobius"/>
    </source>
</evidence>
<feature type="domain" description="Ig-like" evidence="8">
    <location>
        <begin position="207"/>
        <end position="288"/>
    </location>
</feature>
<dbReference type="GO" id="GO:0005911">
    <property type="term" value="C:cell-cell junction"/>
    <property type="evidence" value="ECO:0007669"/>
    <property type="project" value="TreeGrafter"/>
</dbReference>
<keyword evidence="2" id="KW-0677">Repeat</keyword>
<dbReference type="GO" id="GO:0098609">
    <property type="term" value="P:cell-cell adhesion"/>
    <property type="evidence" value="ECO:0007669"/>
    <property type="project" value="TreeGrafter"/>
</dbReference>
<evidence type="ECO:0000313" key="9">
    <source>
        <dbReference type="EnsemblMetazoa" id="G27998.1:cds"/>
    </source>
</evidence>
<dbReference type="InterPro" id="IPR036116">
    <property type="entry name" value="FN3_sf"/>
</dbReference>
<dbReference type="Pfam" id="PF13927">
    <property type="entry name" value="Ig_3"/>
    <property type="match status" value="2"/>
</dbReference>
<dbReference type="GO" id="GO:0005886">
    <property type="term" value="C:plasma membrane"/>
    <property type="evidence" value="ECO:0007669"/>
    <property type="project" value="TreeGrafter"/>
</dbReference>
<evidence type="ECO:0000256" key="1">
    <source>
        <dbReference type="ARBA" id="ARBA00004479"/>
    </source>
</evidence>
<keyword evidence="6" id="KW-0393">Immunoglobulin domain</keyword>
<name>A0A8W8LGZ3_MAGGI</name>
<keyword evidence="5" id="KW-0325">Glycoprotein</keyword>
<dbReference type="SMART" id="SM00408">
    <property type="entry name" value="IGc2"/>
    <property type="match status" value="2"/>
</dbReference>
<dbReference type="Gene3D" id="2.60.40.10">
    <property type="entry name" value="Immunoglobulins"/>
    <property type="match status" value="4"/>
</dbReference>
<evidence type="ECO:0000256" key="5">
    <source>
        <dbReference type="ARBA" id="ARBA00023180"/>
    </source>
</evidence>
<dbReference type="PROSITE" id="PS50835">
    <property type="entry name" value="IG_LIKE"/>
    <property type="match status" value="3"/>
</dbReference>
<dbReference type="GO" id="GO:0050839">
    <property type="term" value="F:cell adhesion molecule binding"/>
    <property type="evidence" value="ECO:0007669"/>
    <property type="project" value="TreeGrafter"/>
</dbReference>
<keyword evidence="7" id="KW-0812">Transmembrane</keyword>
<dbReference type="InterPro" id="IPR003599">
    <property type="entry name" value="Ig_sub"/>
</dbReference>
<sequence length="577" mass="63847">MTSDAGVFILIVGSVQRNTTTLEVEYPPYVRLSGTQKTVEGRNLNVTCSYISGKPPATMFYWTKTDSDFRFNGQFLWIPSIAREDSGTYTCFAENTYSSENKGKANATIEIDVQYPPVVSPLPNVKHVVGDHVKITCVVTAGNPSSTTVYWTKSGNSGFGQSGSSLVFPNISRTQNGIYSCVAENNYLIGGKGTDQQSFLLDVLYGPILATGQTVRVSEGQSARLSTSVSSNPASNVSWFKDNVLLLIQPQVNGTTSYTIARTECTDTGPFLVVASNGVQSNHSTTVSLYVYCSPRLAEGGSSVELSVGSNRYLNGHVLVLSFPQPNASLTLQNGALNTLITLRIETKADNLFTIMLIRSNAQPNVFGKYVLDVTNQYGGTKIDINIIPKSKPFPAAQIKVNCGHEDAFITWQSSYFGYEQQYSYVQYSTDNIKFVNGSDYIAEDNKQEILQITVSDLQDSSVYYFRVNTFNRYGLSSSMSTNCSTGTTQESFTSTSIIVCSILIVLLFLAVTGLVFISYKYHKVKNLSERPPREFVNAIDNQVYEQYATPNKKNCFRRCCNIRKKKKRQQHNQARR</sequence>
<dbReference type="EnsemblMetazoa" id="G27998.1">
    <property type="protein sequence ID" value="G27998.1:cds"/>
    <property type="gene ID" value="G27998"/>
</dbReference>
<evidence type="ECO:0000256" key="2">
    <source>
        <dbReference type="ARBA" id="ARBA00022737"/>
    </source>
</evidence>
<evidence type="ECO:0000256" key="4">
    <source>
        <dbReference type="ARBA" id="ARBA00023157"/>
    </source>
</evidence>
<dbReference type="Pfam" id="PF07679">
    <property type="entry name" value="I-set"/>
    <property type="match status" value="1"/>
</dbReference>
<feature type="domain" description="Ig-like" evidence="8">
    <location>
        <begin position="27"/>
        <end position="110"/>
    </location>
</feature>
<dbReference type="PANTHER" id="PTHR11640:SF164">
    <property type="entry name" value="MAM DOMAIN-CONTAINING GLYCOSYLPHOSPHATIDYLINOSITOL ANCHOR PROTEIN 1"/>
    <property type="match status" value="1"/>
</dbReference>
<keyword evidence="10" id="KW-1185">Reference proteome</keyword>
<dbReference type="InterPro" id="IPR051275">
    <property type="entry name" value="Cell_adhesion_signaling"/>
</dbReference>
<protein>
    <recommendedName>
        <fullName evidence="8">Ig-like domain-containing protein</fullName>
    </recommendedName>
</protein>
<keyword evidence="3 7" id="KW-0472">Membrane</keyword>
<dbReference type="SUPFAM" id="SSF48726">
    <property type="entry name" value="Immunoglobulin"/>
    <property type="match status" value="3"/>
</dbReference>
<dbReference type="InterPro" id="IPR036179">
    <property type="entry name" value="Ig-like_dom_sf"/>
</dbReference>
<keyword evidence="7" id="KW-1133">Transmembrane helix</keyword>
<dbReference type="InterPro" id="IPR013783">
    <property type="entry name" value="Ig-like_fold"/>
</dbReference>
<evidence type="ECO:0000313" key="10">
    <source>
        <dbReference type="Proteomes" id="UP000005408"/>
    </source>
</evidence>
<dbReference type="Proteomes" id="UP000005408">
    <property type="component" value="Unassembled WGS sequence"/>
</dbReference>
<feature type="domain" description="Ig-like" evidence="8">
    <location>
        <begin position="116"/>
        <end position="201"/>
    </location>
</feature>